<feature type="region of interest" description="Disordered" evidence="1">
    <location>
        <begin position="387"/>
        <end position="408"/>
    </location>
</feature>
<proteinExistence type="predicted"/>
<feature type="region of interest" description="Disordered" evidence="1">
    <location>
        <begin position="199"/>
        <end position="225"/>
    </location>
</feature>
<evidence type="ECO:0000313" key="3">
    <source>
        <dbReference type="Proteomes" id="UP000186817"/>
    </source>
</evidence>
<evidence type="ECO:0000313" key="2">
    <source>
        <dbReference type="EMBL" id="OLP76418.1"/>
    </source>
</evidence>
<feature type="region of interest" description="Disordered" evidence="1">
    <location>
        <begin position="39"/>
        <end position="72"/>
    </location>
</feature>
<reference evidence="2 3" key="1">
    <citation type="submission" date="2016-02" db="EMBL/GenBank/DDBJ databases">
        <title>Genome analysis of coral dinoflagellate symbionts highlights evolutionary adaptations to a symbiotic lifestyle.</title>
        <authorList>
            <person name="Aranda M."/>
            <person name="Li Y."/>
            <person name="Liew Y.J."/>
            <person name="Baumgarten S."/>
            <person name="Simakov O."/>
            <person name="Wilson M."/>
            <person name="Piel J."/>
            <person name="Ashoor H."/>
            <person name="Bougouffa S."/>
            <person name="Bajic V.B."/>
            <person name="Ryu T."/>
            <person name="Ravasi T."/>
            <person name="Bayer T."/>
            <person name="Micklem G."/>
            <person name="Kim H."/>
            <person name="Bhak J."/>
            <person name="Lajeunesse T.C."/>
            <person name="Voolstra C.R."/>
        </authorList>
    </citation>
    <scope>NUCLEOTIDE SEQUENCE [LARGE SCALE GENOMIC DNA]</scope>
    <source>
        <strain evidence="2 3">CCMP2467</strain>
    </source>
</reference>
<name>A0A1Q9C0G7_SYMMI</name>
<feature type="region of interest" description="Disordered" evidence="1">
    <location>
        <begin position="149"/>
        <end position="169"/>
    </location>
</feature>
<dbReference type="EMBL" id="LSRX01002029">
    <property type="protein sequence ID" value="OLP76418.1"/>
    <property type="molecule type" value="Genomic_DNA"/>
</dbReference>
<feature type="compositionally biased region" description="Basic and acidic residues" evidence="1">
    <location>
        <begin position="216"/>
        <end position="225"/>
    </location>
</feature>
<evidence type="ECO:0000256" key="1">
    <source>
        <dbReference type="SAM" id="MobiDB-lite"/>
    </source>
</evidence>
<feature type="compositionally biased region" description="Basic and acidic residues" evidence="1">
    <location>
        <begin position="387"/>
        <end position="396"/>
    </location>
</feature>
<feature type="region of interest" description="Disordered" evidence="1">
    <location>
        <begin position="467"/>
        <end position="524"/>
    </location>
</feature>
<organism evidence="2 3">
    <name type="scientific">Symbiodinium microadriaticum</name>
    <name type="common">Dinoflagellate</name>
    <name type="synonym">Zooxanthella microadriatica</name>
    <dbReference type="NCBI Taxonomy" id="2951"/>
    <lineage>
        <taxon>Eukaryota</taxon>
        <taxon>Sar</taxon>
        <taxon>Alveolata</taxon>
        <taxon>Dinophyceae</taxon>
        <taxon>Suessiales</taxon>
        <taxon>Symbiodiniaceae</taxon>
        <taxon>Symbiodinium</taxon>
    </lineage>
</organism>
<accession>A0A1Q9C0G7</accession>
<sequence length="876" mass="92237">MASTHRPSSVAVQGAFKDEGPRTFPLAAEVLRQAKDWLATTEGLPQDRSGYQSAPEGHVQAGPKERAKSKRPTVQQLAARQAQMMELITTVVSRLDSLAPKASDQAFEAPAAAPLPVPTVPLQAALQRPLAASLPPVQTVPKNLAAVLGPPPPVRQPQAAASQPDKDEQAAKCIGAGELPADGPESSVLTSAVLAQSQAGPVRSSEPVVRGIHGSPPEKHFGPGLIRERLGRKGKVASRTRQRTGVFASKIRENMERRMDPTKLLPQGQVSYLRYLERHGTFAGQTLLGMIAWQVGQSLDLLQADSLDGARDVLSLLLLMLEQCAQDNGDSTLVASHAASRPAFGSFPAAGQPTGVQPSILFLSGGTEMDKCGFGLCEGAGDYIGKEGRGRPKAEASPEATGLDNSATKDRACRPAAFSKAAANGCLGREKGRRGKKVKHGWQDEPYDGTALCLPPRQVPLCSRAGDAGEVRVGPRGSSSKAATQSPATHVRARGRASPVPPHRPQRQIPLPRPQPTRGSPEDVSADVKVPAAVFPLEGSVSADGATFDFCAWVAALPRLLKQGRTQFAFFMNSTLALPRDASLAPSSALFPLPLAFPGVFSDGSCRTASHRLRKSVRRCTRFVAMGLNFLHAGGKPVPPHSLQRPLSRDQQKVYARLGGLVRACARGSIPCCSGRRGLHIAARLSEVILFLKQSGLPSGFYGGASPLPEKGLLFTAGAVGTPLLTLALRSRLKVSRDKSETAGAKTQRGSCLVGSVTDRRCSQGPGSMHMGPWDGLIIDDFVSLSVEPATFVPGGPSGSLAADAKDVLAQRVFKVAGAVVDSGPETVREGKTIIGAPVEKRLALAAASLRAASLPCISEELGFMLDVSPLPHVYA</sequence>
<dbReference type="Proteomes" id="UP000186817">
    <property type="component" value="Unassembled WGS sequence"/>
</dbReference>
<feature type="compositionally biased region" description="Polar residues" evidence="1">
    <location>
        <begin position="477"/>
        <end position="488"/>
    </location>
</feature>
<comment type="caution">
    <text evidence="2">The sequence shown here is derived from an EMBL/GenBank/DDBJ whole genome shotgun (WGS) entry which is preliminary data.</text>
</comment>
<protein>
    <submittedName>
        <fullName evidence="2">Uncharacterized protein</fullName>
    </submittedName>
</protein>
<keyword evidence="3" id="KW-1185">Reference proteome</keyword>
<dbReference type="AlphaFoldDB" id="A0A1Q9C0G7"/>
<gene>
    <name evidence="2" type="ORF">AK812_SmicGene43652</name>
</gene>